<evidence type="ECO:0000313" key="3">
    <source>
        <dbReference type="Proteomes" id="UP000177690"/>
    </source>
</evidence>
<proteinExistence type="predicted"/>
<sequence>MNTDFRQKFLSLPQPIINWLTSDSATNTIIKINGRLGLEGDLLRIIPSLISKLVIQSLKPEEFTKELTLGLDLDPNQGEIISREIYLGILKPVEVSLKDALDINLGAIFARKTEEPKSASTAVPTRPIYPVYTPIKPASPLPPTPSIQPPQKLTPSAPMPPKTPAITETSIEVLRQAQDKEEIKSFDLTQDKPFMLHEESPTVPVRPAPANTPNPVPQSIEAKSLKPSFSYAPPKPPSFAPISGASAGDKSLADKSEGRPAPRIPVRPKPPQVKIEGVKTKNYPKKTKANEIRLVHYSKFKTML</sequence>
<evidence type="ECO:0000256" key="1">
    <source>
        <dbReference type="SAM" id="MobiDB-lite"/>
    </source>
</evidence>
<name>A0A1G1ZTE7_9BACT</name>
<protein>
    <submittedName>
        <fullName evidence="2">Uncharacterized protein</fullName>
    </submittedName>
</protein>
<comment type="caution">
    <text evidence="2">The sequence shown here is derived from an EMBL/GenBank/DDBJ whole genome shotgun (WGS) entry which is preliminary data.</text>
</comment>
<organism evidence="2 3">
    <name type="scientific">Candidatus Harrisonbacteria bacterium RIFCSPLOWO2_02_FULL_41_13b</name>
    <dbReference type="NCBI Taxonomy" id="1798409"/>
    <lineage>
        <taxon>Bacteria</taxon>
        <taxon>Candidatus Harrisoniibacteriota</taxon>
    </lineage>
</organism>
<dbReference type="Proteomes" id="UP000177690">
    <property type="component" value="Unassembled WGS sequence"/>
</dbReference>
<reference evidence="2 3" key="1">
    <citation type="journal article" date="2016" name="Nat. Commun.">
        <title>Thousands of microbial genomes shed light on interconnected biogeochemical processes in an aquifer system.</title>
        <authorList>
            <person name="Anantharaman K."/>
            <person name="Brown C.T."/>
            <person name="Hug L.A."/>
            <person name="Sharon I."/>
            <person name="Castelle C.J."/>
            <person name="Probst A.J."/>
            <person name="Thomas B.C."/>
            <person name="Singh A."/>
            <person name="Wilkins M.J."/>
            <person name="Karaoz U."/>
            <person name="Brodie E.L."/>
            <person name="Williams K.H."/>
            <person name="Hubbard S.S."/>
            <person name="Banfield J.F."/>
        </authorList>
    </citation>
    <scope>NUCLEOTIDE SEQUENCE [LARGE SCALE GENOMIC DNA]</scope>
</reference>
<feature type="compositionally biased region" description="Pro residues" evidence="1">
    <location>
        <begin position="139"/>
        <end position="148"/>
    </location>
</feature>
<feature type="region of interest" description="Disordered" evidence="1">
    <location>
        <begin position="139"/>
        <end position="163"/>
    </location>
</feature>
<accession>A0A1G1ZTE7</accession>
<evidence type="ECO:0000313" key="2">
    <source>
        <dbReference type="EMBL" id="OGY68003.1"/>
    </source>
</evidence>
<feature type="compositionally biased region" description="Pro residues" evidence="1">
    <location>
        <begin position="262"/>
        <end position="271"/>
    </location>
</feature>
<dbReference type="EMBL" id="MHJL01000009">
    <property type="protein sequence ID" value="OGY68003.1"/>
    <property type="molecule type" value="Genomic_DNA"/>
</dbReference>
<gene>
    <name evidence="2" type="ORF">A3I24_02960</name>
</gene>
<feature type="region of interest" description="Disordered" evidence="1">
    <location>
        <begin position="199"/>
        <end position="284"/>
    </location>
</feature>
<feature type="compositionally biased region" description="Pro residues" evidence="1">
    <location>
        <begin position="204"/>
        <end position="216"/>
    </location>
</feature>
<dbReference type="STRING" id="1798409.A3I24_02960"/>
<dbReference type="AlphaFoldDB" id="A0A1G1ZTE7"/>
<feature type="compositionally biased region" description="Basic and acidic residues" evidence="1">
    <location>
        <begin position="251"/>
        <end position="260"/>
    </location>
</feature>